<evidence type="ECO:0000256" key="3">
    <source>
        <dbReference type="SAM" id="Phobius"/>
    </source>
</evidence>
<dbReference type="SMART" id="SM00421">
    <property type="entry name" value="HTH_LUXR"/>
    <property type="match status" value="1"/>
</dbReference>
<evidence type="ECO:0000259" key="5">
    <source>
        <dbReference type="PROSITE" id="PS50110"/>
    </source>
</evidence>
<protein>
    <submittedName>
        <fullName evidence="6">DNA-binding response regulator</fullName>
    </submittedName>
</protein>
<dbReference type="EMBL" id="JAAIII010000004">
    <property type="protein sequence ID" value="NMM94273.1"/>
    <property type="molecule type" value="Genomic_DNA"/>
</dbReference>
<evidence type="ECO:0000256" key="2">
    <source>
        <dbReference type="PROSITE-ProRule" id="PRU00169"/>
    </source>
</evidence>
<keyword evidence="2" id="KW-0597">Phosphoprotein</keyword>
<dbReference type="SMART" id="SM00448">
    <property type="entry name" value="REC"/>
    <property type="match status" value="1"/>
</dbReference>
<dbReference type="Pfam" id="PF00072">
    <property type="entry name" value="Response_reg"/>
    <property type="match status" value="1"/>
</dbReference>
<gene>
    <name evidence="6" type="ORF">G1C95_1460</name>
</gene>
<feature type="domain" description="Response regulatory" evidence="5">
    <location>
        <begin position="6"/>
        <end position="124"/>
    </location>
</feature>
<dbReference type="InterPro" id="IPR016032">
    <property type="entry name" value="Sig_transdc_resp-reg_C-effctor"/>
</dbReference>
<dbReference type="SUPFAM" id="SSF46894">
    <property type="entry name" value="C-terminal effector domain of the bipartite response regulators"/>
    <property type="match status" value="1"/>
</dbReference>
<dbReference type="PROSITE" id="PS50110">
    <property type="entry name" value="RESPONSE_REGULATORY"/>
    <property type="match status" value="1"/>
</dbReference>
<dbReference type="CDD" id="cd00156">
    <property type="entry name" value="REC"/>
    <property type="match status" value="1"/>
</dbReference>
<dbReference type="PANTHER" id="PTHR43214">
    <property type="entry name" value="TWO-COMPONENT RESPONSE REGULATOR"/>
    <property type="match status" value="1"/>
</dbReference>
<keyword evidence="3" id="KW-0812">Transmembrane</keyword>
<proteinExistence type="predicted"/>
<evidence type="ECO:0000259" key="4">
    <source>
        <dbReference type="PROSITE" id="PS50043"/>
    </source>
</evidence>
<dbReference type="GO" id="GO:0000160">
    <property type="term" value="P:phosphorelay signal transduction system"/>
    <property type="evidence" value="ECO:0007669"/>
    <property type="project" value="InterPro"/>
</dbReference>
<feature type="domain" description="HTH luxR-type" evidence="4">
    <location>
        <begin position="156"/>
        <end position="221"/>
    </location>
</feature>
<feature type="transmembrane region" description="Helical" evidence="3">
    <location>
        <begin position="20"/>
        <end position="43"/>
    </location>
</feature>
<dbReference type="PANTHER" id="PTHR43214:SF42">
    <property type="entry name" value="TRANSCRIPTIONAL REGULATORY PROTEIN DESR"/>
    <property type="match status" value="1"/>
</dbReference>
<dbReference type="SUPFAM" id="SSF52172">
    <property type="entry name" value="CheY-like"/>
    <property type="match status" value="1"/>
</dbReference>
<accession>A0A7Y0EQS6</accession>
<keyword evidence="3" id="KW-0472">Membrane</keyword>
<dbReference type="InterPro" id="IPR000792">
    <property type="entry name" value="Tscrpt_reg_LuxR_C"/>
</dbReference>
<dbReference type="PROSITE" id="PS50043">
    <property type="entry name" value="HTH_LUXR_2"/>
    <property type="match status" value="1"/>
</dbReference>
<sequence>MAGDISIGVVDNDRLSLRALSMVLGATNGICVLWGSTLGMVAVRRCMVPSTCPQVLVVDMAMEDMSGLELCTKIRHHASNVALVCVTSYSLALYEEDASNHGAQALVSKTDFDGIRTAISNGAIGVATQRPGSMVVFDDVAEANRQVARGNGAAPLLRAKGDLSPRELRTMRLYAEGANAGEIASLLNVRVSTVHTFEKRAMSKLGAKTRSQAIAMCIRKSLW</sequence>
<dbReference type="CDD" id="cd06170">
    <property type="entry name" value="LuxR_C_like"/>
    <property type="match status" value="1"/>
</dbReference>
<keyword evidence="3" id="KW-1133">Transmembrane helix</keyword>
<keyword evidence="1 6" id="KW-0238">DNA-binding</keyword>
<dbReference type="InterPro" id="IPR036388">
    <property type="entry name" value="WH-like_DNA-bd_sf"/>
</dbReference>
<evidence type="ECO:0000256" key="1">
    <source>
        <dbReference type="ARBA" id="ARBA00023125"/>
    </source>
</evidence>
<comment type="caution">
    <text evidence="6">The sequence shown here is derived from an EMBL/GenBank/DDBJ whole genome shotgun (WGS) entry which is preliminary data.</text>
</comment>
<dbReference type="GO" id="GO:0006355">
    <property type="term" value="P:regulation of DNA-templated transcription"/>
    <property type="evidence" value="ECO:0007669"/>
    <property type="project" value="InterPro"/>
</dbReference>
<dbReference type="InterPro" id="IPR039420">
    <property type="entry name" value="WalR-like"/>
</dbReference>
<keyword evidence="7" id="KW-1185">Reference proteome</keyword>
<dbReference type="InterPro" id="IPR001789">
    <property type="entry name" value="Sig_transdc_resp-reg_receiver"/>
</dbReference>
<organism evidence="6 7">
    <name type="scientific">Bifidobacterium oedipodis</name>
    <dbReference type="NCBI Taxonomy" id="2675322"/>
    <lineage>
        <taxon>Bacteria</taxon>
        <taxon>Bacillati</taxon>
        <taxon>Actinomycetota</taxon>
        <taxon>Actinomycetes</taxon>
        <taxon>Bifidobacteriales</taxon>
        <taxon>Bifidobacteriaceae</taxon>
        <taxon>Bifidobacterium</taxon>
    </lineage>
</organism>
<dbReference type="GO" id="GO:0003677">
    <property type="term" value="F:DNA binding"/>
    <property type="evidence" value="ECO:0007669"/>
    <property type="project" value="UniProtKB-KW"/>
</dbReference>
<evidence type="ECO:0000313" key="6">
    <source>
        <dbReference type="EMBL" id="NMM94273.1"/>
    </source>
</evidence>
<name>A0A7Y0EQS6_9BIFI</name>
<dbReference type="AlphaFoldDB" id="A0A7Y0EQS6"/>
<dbReference type="Proteomes" id="UP000532194">
    <property type="component" value="Unassembled WGS sequence"/>
</dbReference>
<evidence type="ECO:0000313" key="7">
    <source>
        <dbReference type="Proteomes" id="UP000532194"/>
    </source>
</evidence>
<dbReference type="Pfam" id="PF00196">
    <property type="entry name" value="GerE"/>
    <property type="match status" value="1"/>
</dbReference>
<dbReference type="Gene3D" id="1.10.10.10">
    <property type="entry name" value="Winged helix-like DNA-binding domain superfamily/Winged helix DNA-binding domain"/>
    <property type="match status" value="1"/>
</dbReference>
<reference evidence="6 7" key="1">
    <citation type="submission" date="2020-02" db="EMBL/GenBank/DDBJ databases">
        <title>Characterization of phylogenetic diversity of novel bifidobacterial species isolated in Czech ZOOs.</title>
        <authorList>
            <person name="Lugli G.A."/>
            <person name="Vera N.B."/>
            <person name="Ventura M."/>
        </authorList>
    </citation>
    <scope>NUCLEOTIDE SEQUENCE [LARGE SCALE GENOMIC DNA]</scope>
    <source>
        <strain evidence="6 7">DSM 109957</strain>
    </source>
</reference>
<feature type="modified residue" description="4-aspartylphosphate" evidence="2">
    <location>
        <position position="59"/>
    </location>
</feature>
<dbReference type="PRINTS" id="PR00038">
    <property type="entry name" value="HTHLUXR"/>
</dbReference>
<dbReference type="Gene3D" id="3.40.50.2300">
    <property type="match status" value="1"/>
</dbReference>
<dbReference type="PROSITE" id="PS00622">
    <property type="entry name" value="HTH_LUXR_1"/>
    <property type="match status" value="1"/>
</dbReference>
<dbReference type="InterPro" id="IPR011006">
    <property type="entry name" value="CheY-like_superfamily"/>
</dbReference>